<keyword evidence="7" id="KW-1185">Reference proteome</keyword>
<evidence type="ECO:0000256" key="3">
    <source>
        <dbReference type="ARBA" id="ARBA00023163"/>
    </source>
</evidence>
<dbReference type="Proteomes" id="UP001374893">
    <property type="component" value="Chromosome"/>
</dbReference>
<dbReference type="SUPFAM" id="SSF53822">
    <property type="entry name" value="Periplasmic binding protein-like I"/>
    <property type="match status" value="1"/>
</dbReference>
<accession>A0ABN6H5D3</accession>
<evidence type="ECO:0000259" key="5">
    <source>
        <dbReference type="Pfam" id="PF13377"/>
    </source>
</evidence>
<dbReference type="Pfam" id="PF00392">
    <property type="entry name" value="GntR"/>
    <property type="match status" value="1"/>
</dbReference>
<evidence type="ECO:0000256" key="2">
    <source>
        <dbReference type="ARBA" id="ARBA00023125"/>
    </source>
</evidence>
<keyword evidence="3" id="KW-0804">Transcription</keyword>
<feature type="domain" description="Transcriptional regulator LacI/GalR-like sensor" evidence="5">
    <location>
        <begin position="187"/>
        <end position="347"/>
    </location>
</feature>
<organism evidence="6 7">
    <name type="scientific">Haloferula helveola</name>
    <dbReference type="NCBI Taxonomy" id="490095"/>
    <lineage>
        <taxon>Bacteria</taxon>
        <taxon>Pseudomonadati</taxon>
        <taxon>Verrucomicrobiota</taxon>
        <taxon>Verrucomicrobiia</taxon>
        <taxon>Verrucomicrobiales</taxon>
        <taxon>Verrucomicrobiaceae</taxon>
        <taxon>Haloferula</taxon>
    </lineage>
</organism>
<dbReference type="InterPro" id="IPR046335">
    <property type="entry name" value="LacI/GalR-like_sensor"/>
</dbReference>
<dbReference type="InterPro" id="IPR036388">
    <property type="entry name" value="WH-like_DNA-bd_sf"/>
</dbReference>
<feature type="domain" description="HTH gntR-type" evidence="4">
    <location>
        <begin position="8"/>
        <end position="60"/>
    </location>
</feature>
<dbReference type="Pfam" id="PF13377">
    <property type="entry name" value="Peripla_BP_3"/>
    <property type="match status" value="1"/>
</dbReference>
<protein>
    <submittedName>
        <fullName evidence="6">GntR family transcriptional regulator</fullName>
    </submittedName>
</protein>
<dbReference type="Gene3D" id="1.10.10.10">
    <property type="entry name" value="Winged helix-like DNA-binding domain superfamily/Winged helix DNA-binding domain"/>
    <property type="match status" value="1"/>
</dbReference>
<dbReference type="SUPFAM" id="SSF46785">
    <property type="entry name" value="Winged helix' DNA-binding domain"/>
    <property type="match status" value="1"/>
</dbReference>
<evidence type="ECO:0000259" key="4">
    <source>
        <dbReference type="Pfam" id="PF00392"/>
    </source>
</evidence>
<keyword evidence="2" id="KW-0238">DNA-binding</keyword>
<dbReference type="EMBL" id="AP024702">
    <property type="protein sequence ID" value="BCX48846.1"/>
    <property type="molecule type" value="Genomic_DNA"/>
</dbReference>
<dbReference type="InterPro" id="IPR028082">
    <property type="entry name" value="Peripla_BP_I"/>
</dbReference>
<evidence type="ECO:0000256" key="1">
    <source>
        <dbReference type="ARBA" id="ARBA00023015"/>
    </source>
</evidence>
<name>A0ABN6H5D3_9BACT</name>
<sequence>MLQVLTASDQVAQHLRDEIARGTWKDVMPGSDRLARELGVGRNTIDAALLILEQEGSLEKQGTGRRRRILQVHKLDAPGLAMHVLPYDRGDIGGSFLATLWNQLQLAGHRVDLADKTLEELRMDPKRVARMVERTGADNWIVGGGSLEVLRWFSEQDLNTFAVCGRYSTLRIAGASPDKTKAIARCVERLTELGHNRIMLLSREDRRKPHPGPMERAFLDALESNGIQPSDYHFPDWGNEQADFFRCLNSIFRYTPPTALILDGSYLYTATERHLAQKGILAPRDISLVSTDYNADAFYWSEPQISHISHQWTPVARRVVNWASRLARGQKDLRKTMTKARFIEGGTIGPKPGRVRPI</sequence>
<reference evidence="6 7" key="1">
    <citation type="submission" date="2021-06" db="EMBL/GenBank/DDBJ databases">
        <title>Complete genome of Haloferula helveola possessing various polysaccharide degrading enzymes.</title>
        <authorList>
            <person name="Takami H."/>
            <person name="Huang C."/>
            <person name="Hamasaki K."/>
        </authorList>
    </citation>
    <scope>NUCLEOTIDE SEQUENCE [LARGE SCALE GENOMIC DNA]</scope>
    <source>
        <strain evidence="6 7">CN-1</strain>
    </source>
</reference>
<dbReference type="Gene3D" id="3.40.50.2300">
    <property type="match status" value="2"/>
</dbReference>
<proteinExistence type="predicted"/>
<evidence type="ECO:0000313" key="7">
    <source>
        <dbReference type="Proteomes" id="UP001374893"/>
    </source>
</evidence>
<gene>
    <name evidence="6" type="ORF">HAHE_27540</name>
</gene>
<evidence type="ECO:0000313" key="6">
    <source>
        <dbReference type="EMBL" id="BCX48846.1"/>
    </source>
</evidence>
<dbReference type="InterPro" id="IPR000524">
    <property type="entry name" value="Tscrpt_reg_HTH_GntR"/>
</dbReference>
<keyword evidence="1" id="KW-0805">Transcription regulation</keyword>
<dbReference type="InterPro" id="IPR036390">
    <property type="entry name" value="WH_DNA-bd_sf"/>
</dbReference>